<sequence>MDRNIVKKIMGEHVIMTDVQNPNFIDQNYCSGSINCSGSVFMHENEQHVVPRRTQSIFYKNDGEI</sequence>
<keyword evidence="2" id="KW-1185">Reference proteome</keyword>
<evidence type="ECO:0000313" key="2">
    <source>
        <dbReference type="Proteomes" id="UP000243975"/>
    </source>
</evidence>
<dbReference type="Gramene" id="KVI03060">
    <property type="protein sequence ID" value="KVI03060"/>
    <property type="gene ID" value="Ccrd_018646"/>
</dbReference>
<name>A0A118K1L4_CYNCS</name>
<comment type="caution">
    <text evidence="1">The sequence shown here is derived from an EMBL/GenBank/DDBJ whole genome shotgun (WGS) entry which is preliminary data.</text>
</comment>
<dbReference type="AlphaFoldDB" id="A0A118K1L4"/>
<proteinExistence type="predicted"/>
<dbReference type="EMBL" id="LEKV01002579">
    <property type="protein sequence ID" value="KVI03060.1"/>
    <property type="molecule type" value="Genomic_DNA"/>
</dbReference>
<dbReference type="Proteomes" id="UP000243975">
    <property type="component" value="Unassembled WGS sequence"/>
</dbReference>
<gene>
    <name evidence="1" type="ORF">Ccrd_018646</name>
</gene>
<evidence type="ECO:0000313" key="1">
    <source>
        <dbReference type="EMBL" id="KVI03060.1"/>
    </source>
</evidence>
<protein>
    <submittedName>
        <fullName evidence="1">Uncharacterized protein</fullName>
    </submittedName>
</protein>
<reference evidence="1 2" key="1">
    <citation type="journal article" date="2016" name="Sci. Rep.">
        <title>The genome sequence of the outbreeding globe artichoke constructed de novo incorporating a phase-aware low-pass sequencing strategy of F1 progeny.</title>
        <authorList>
            <person name="Scaglione D."/>
            <person name="Reyes-Chin-Wo S."/>
            <person name="Acquadro A."/>
            <person name="Froenicke L."/>
            <person name="Portis E."/>
            <person name="Beitel C."/>
            <person name="Tirone M."/>
            <person name="Mauro R."/>
            <person name="Lo Monaco A."/>
            <person name="Mauromicale G."/>
            <person name="Faccioli P."/>
            <person name="Cattivelli L."/>
            <person name="Rieseberg L."/>
            <person name="Michelmore R."/>
            <person name="Lanteri S."/>
        </authorList>
    </citation>
    <scope>NUCLEOTIDE SEQUENCE [LARGE SCALE GENOMIC DNA]</scope>
    <source>
        <strain evidence="1">2C</strain>
    </source>
</reference>
<organism evidence="1 2">
    <name type="scientific">Cynara cardunculus var. scolymus</name>
    <name type="common">Globe artichoke</name>
    <name type="synonym">Cynara scolymus</name>
    <dbReference type="NCBI Taxonomy" id="59895"/>
    <lineage>
        <taxon>Eukaryota</taxon>
        <taxon>Viridiplantae</taxon>
        <taxon>Streptophyta</taxon>
        <taxon>Embryophyta</taxon>
        <taxon>Tracheophyta</taxon>
        <taxon>Spermatophyta</taxon>
        <taxon>Magnoliopsida</taxon>
        <taxon>eudicotyledons</taxon>
        <taxon>Gunneridae</taxon>
        <taxon>Pentapetalae</taxon>
        <taxon>asterids</taxon>
        <taxon>campanulids</taxon>
        <taxon>Asterales</taxon>
        <taxon>Asteraceae</taxon>
        <taxon>Carduoideae</taxon>
        <taxon>Cardueae</taxon>
        <taxon>Carduinae</taxon>
        <taxon>Cynara</taxon>
    </lineage>
</organism>
<accession>A0A118K1L4</accession>